<sequence length="63" mass="7625">MVRALYRVVVTAPIINTADHVMLFRVWLFPILREMVLRYVVKKQAFNFQFFQAVRFANYFPQN</sequence>
<dbReference type="EMBL" id="JZYN01000032">
    <property type="protein sequence ID" value="KJM63715.1"/>
    <property type="molecule type" value="Genomic_DNA"/>
</dbReference>
<evidence type="ECO:0000313" key="1">
    <source>
        <dbReference type="EMBL" id="KJM63715.1"/>
    </source>
</evidence>
<organism evidence="1 2">
    <name type="scientific">Enterobacter hormaechei subsp. xiangfangensis</name>
    <dbReference type="NCBI Taxonomy" id="1296536"/>
    <lineage>
        <taxon>Bacteria</taxon>
        <taxon>Pseudomonadati</taxon>
        <taxon>Pseudomonadota</taxon>
        <taxon>Gammaproteobacteria</taxon>
        <taxon>Enterobacterales</taxon>
        <taxon>Enterobacteriaceae</taxon>
        <taxon>Enterobacter</taxon>
        <taxon>Enterobacter cloacae complex</taxon>
    </lineage>
</organism>
<reference evidence="1 2" key="1">
    <citation type="submission" date="2015-03" db="EMBL/GenBank/DDBJ databases">
        <authorList>
            <person name="McCorrison J."/>
            <person name="Sanka R."/>
            <person name="Adams M."/>
            <person name="Brinkac L."/>
            <person name="Nierman W."/>
            <person name="Sutton G."/>
            <person name="Nelson K."/>
            <person name="Kiedrowski L."/>
            <person name="Guerrero D."/>
            <person name="Bonomo R."/>
        </authorList>
    </citation>
    <scope>NUCLEOTIDE SEQUENCE [LARGE SCALE GENOMIC DNA]</scope>
    <source>
        <strain evidence="1 2">39373</strain>
    </source>
</reference>
<accession>A0A837F6D4</accession>
<dbReference type="Proteomes" id="UP000033679">
    <property type="component" value="Unassembled WGS sequence"/>
</dbReference>
<gene>
    <name evidence="1" type="ORF">SS59_20855</name>
</gene>
<evidence type="ECO:0000313" key="2">
    <source>
        <dbReference type="Proteomes" id="UP000033679"/>
    </source>
</evidence>
<proteinExistence type="predicted"/>
<dbReference type="AlphaFoldDB" id="A0A837F6D4"/>
<protein>
    <submittedName>
        <fullName evidence="1">Uncharacterized protein</fullName>
    </submittedName>
</protein>
<name>A0A837F6D4_9ENTR</name>
<comment type="caution">
    <text evidence="1">The sequence shown here is derived from an EMBL/GenBank/DDBJ whole genome shotgun (WGS) entry which is preliminary data.</text>
</comment>